<keyword evidence="1" id="KW-0812">Transmembrane</keyword>
<dbReference type="RefSeq" id="WP_301193015.1">
    <property type="nucleotide sequence ID" value="NZ_JAPDPJ010000114.1"/>
</dbReference>
<evidence type="ECO:0000313" key="3">
    <source>
        <dbReference type="Proteomes" id="UP001209229"/>
    </source>
</evidence>
<comment type="caution">
    <text evidence="2">The sequence shown here is derived from an EMBL/GenBank/DDBJ whole genome shotgun (WGS) entry which is preliminary data.</text>
</comment>
<evidence type="ECO:0000256" key="1">
    <source>
        <dbReference type="SAM" id="Phobius"/>
    </source>
</evidence>
<accession>A0AAE3M915</accession>
<sequence>MNDKQKYIEKDKILEDLFADFTPDKPTGDFTKNTMNKVFQEWSKQPVTHKSILNTKNKIWISVSVICAAILVYLIDFKNATQQSTTIAESLNISESLKAFNKTFEVIGSSFSHIPSLVYIIFIGIGMILILDKMISKTIKTT</sequence>
<proteinExistence type="predicted"/>
<dbReference type="Proteomes" id="UP001209229">
    <property type="component" value="Unassembled WGS sequence"/>
</dbReference>
<dbReference type="AlphaFoldDB" id="A0AAE3M915"/>
<keyword evidence="1" id="KW-0472">Membrane</keyword>
<organism evidence="2 3">
    <name type="scientific">Plebeiibacterium sediminum</name>
    <dbReference type="NCBI Taxonomy" id="2992112"/>
    <lineage>
        <taxon>Bacteria</taxon>
        <taxon>Pseudomonadati</taxon>
        <taxon>Bacteroidota</taxon>
        <taxon>Bacteroidia</taxon>
        <taxon>Marinilabiliales</taxon>
        <taxon>Marinilabiliaceae</taxon>
        <taxon>Plebeiibacterium</taxon>
    </lineage>
</organism>
<keyword evidence="1" id="KW-1133">Transmembrane helix</keyword>
<protein>
    <submittedName>
        <fullName evidence="2">Uncharacterized protein</fullName>
    </submittedName>
</protein>
<reference evidence="2" key="1">
    <citation type="submission" date="2022-10" db="EMBL/GenBank/DDBJ databases">
        <authorList>
            <person name="Yu W.X."/>
        </authorList>
    </citation>
    <scope>NUCLEOTIDE SEQUENCE</scope>
    <source>
        <strain evidence="2">AAT</strain>
    </source>
</reference>
<keyword evidence="3" id="KW-1185">Reference proteome</keyword>
<feature type="transmembrane region" description="Helical" evidence="1">
    <location>
        <begin position="59"/>
        <end position="75"/>
    </location>
</feature>
<name>A0AAE3M915_9BACT</name>
<feature type="transmembrane region" description="Helical" evidence="1">
    <location>
        <begin position="111"/>
        <end position="131"/>
    </location>
</feature>
<dbReference type="EMBL" id="JAPDPJ010000114">
    <property type="protein sequence ID" value="MCW3789464.1"/>
    <property type="molecule type" value="Genomic_DNA"/>
</dbReference>
<evidence type="ECO:0000313" key="2">
    <source>
        <dbReference type="EMBL" id="MCW3789464.1"/>
    </source>
</evidence>
<gene>
    <name evidence="2" type="ORF">OM075_23595</name>
</gene>